<gene>
    <name evidence="3" type="ORF">ACFOZ4_40015</name>
</gene>
<evidence type="ECO:0000313" key="4">
    <source>
        <dbReference type="Proteomes" id="UP001595816"/>
    </source>
</evidence>
<proteinExistence type="predicted"/>
<name>A0ABV8M3Z3_9ACTN</name>
<evidence type="ECO:0000313" key="3">
    <source>
        <dbReference type="EMBL" id="MFC4136829.1"/>
    </source>
</evidence>
<dbReference type="InterPro" id="IPR025406">
    <property type="entry name" value="DUF4132"/>
</dbReference>
<feature type="domain" description="DUF4132" evidence="1">
    <location>
        <begin position="416"/>
        <end position="588"/>
    </location>
</feature>
<feature type="domain" description="DUF7737" evidence="2">
    <location>
        <begin position="733"/>
        <end position="836"/>
    </location>
</feature>
<organism evidence="3 4">
    <name type="scientific">Hamadaea flava</name>
    <dbReference type="NCBI Taxonomy" id="1742688"/>
    <lineage>
        <taxon>Bacteria</taxon>
        <taxon>Bacillati</taxon>
        <taxon>Actinomycetota</taxon>
        <taxon>Actinomycetes</taxon>
        <taxon>Micromonosporales</taxon>
        <taxon>Micromonosporaceae</taxon>
        <taxon>Hamadaea</taxon>
    </lineage>
</organism>
<dbReference type="InterPro" id="IPR056639">
    <property type="entry name" value="DUF7737"/>
</dbReference>
<protein>
    <submittedName>
        <fullName evidence="3">DUF4132 domain-containing protein</fullName>
    </submittedName>
</protein>
<dbReference type="RefSeq" id="WP_253756038.1">
    <property type="nucleotide sequence ID" value="NZ_JAMZDZ010000001.1"/>
</dbReference>
<evidence type="ECO:0000259" key="2">
    <source>
        <dbReference type="Pfam" id="PF24879"/>
    </source>
</evidence>
<reference evidence="4" key="1">
    <citation type="journal article" date="2019" name="Int. J. Syst. Evol. Microbiol.">
        <title>The Global Catalogue of Microorganisms (GCM) 10K type strain sequencing project: providing services to taxonomists for standard genome sequencing and annotation.</title>
        <authorList>
            <consortium name="The Broad Institute Genomics Platform"/>
            <consortium name="The Broad Institute Genome Sequencing Center for Infectious Disease"/>
            <person name="Wu L."/>
            <person name="Ma J."/>
        </authorList>
    </citation>
    <scope>NUCLEOTIDE SEQUENCE [LARGE SCALE GENOMIC DNA]</scope>
    <source>
        <strain evidence="4">CGMCC 4.7289</strain>
    </source>
</reference>
<comment type="caution">
    <text evidence="3">The sequence shown here is derived from an EMBL/GenBank/DDBJ whole genome shotgun (WGS) entry which is preliminary data.</text>
</comment>
<sequence>MSVAAALVDHVQRLATLARSGEVDALADETVAWSACVAGADDDPRGKHLAQRQANARQSLRRLDPAHTPLLLSALLDRAAELPDARQLGVLAAVLDGLVKPYSISKDPEDAEIALAFCARHVTYFRGDHLRDLADRVLGAGRPLPLDALAVIRRSAVHGYWNDARELAPLLAKLTDLPTVNVGEQWADRALADVAAMPPAEAERWHALFVHAATATSAKPSAKWETAAHKLLGELAEPGVRLREWLSLVGRARTIRLVRAQWDADVNESFDPHNATVLRGLIWLLAVGDAAEHPETARVLGGLVETALKKAPGIGPRNPKVANASVYALSRIQSDDTLAQIARLASRVTYKGTLKELNAALDNRAKALNLTRDEVEELAVPTYGLTGVGVRVERFGATTATLDAATGTVSWLNAAGKAVKSPPAAVKTDYAEELAEFKAAVKDVDKMLAAQTERLDRQFLAQRVWPFGAWRERYLDHPLVGTLARRLIWLVDDTACAFEDGSLRTVEGKPVTGESVRLWHPIDRDVDEVLAWRAWLETRRVTQPFKQAHREVYVLTAAEENTRAYSNRFAAHILRQHQFHALAAARGWRNKLRMMVDDTYEPACRELPQWGLRAEFWIEGAGEDWQTDTTESGAYLRLATDQVRFYPVVAPANHAHAGGGGYEQWVHQEEQPTDPLPLADIPALVLSEVLRDVDLFVGVASVGNDPTWSDGGPDGRFREYWESFSFGALSGTAQTRREMLERLVPRLAIAERAHVEGRFLVVRGDLRSYKIHLGSGNILMTPNDQYLCIVPKQSPGTPTDVFLPFEGDRVLAVILSKALMLAKDTAITDPTITRQLAFR</sequence>
<dbReference type="Pfam" id="PF13569">
    <property type="entry name" value="DUF4132"/>
    <property type="match status" value="1"/>
</dbReference>
<accession>A0ABV8M3Z3</accession>
<keyword evidence="4" id="KW-1185">Reference proteome</keyword>
<evidence type="ECO:0000259" key="1">
    <source>
        <dbReference type="Pfam" id="PF13569"/>
    </source>
</evidence>
<dbReference type="Proteomes" id="UP001595816">
    <property type="component" value="Unassembled WGS sequence"/>
</dbReference>
<dbReference type="Pfam" id="PF24879">
    <property type="entry name" value="DUF7737"/>
    <property type="match status" value="1"/>
</dbReference>
<dbReference type="EMBL" id="JBHSAY010000034">
    <property type="protein sequence ID" value="MFC4136829.1"/>
    <property type="molecule type" value="Genomic_DNA"/>
</dbReference>